<gene>
    <name evidence="4" type="ORF">JJB74_20185</name>
</gene>
<dbReference type="EMBL" id="JAEPBG010000009">
    <property type="protein sequence ID" value="MBK4736947.1"/>
    <property type="molecule type" value="Genomic_DNA"/>
</dbReference>
<name>A0A934W737_9BURK</name>
<dbReference type="InterPro" id="IPR050300">
    <property type="entry name" value="GDXG_lipolytic_enzyme"/>
</dbReference>
<dbReference type="RefSeq" id="WP_200594866.1">
    <property type="nucleotide sequence ID" value="NZ_JAEPBG010000009.1"/>
</dbReference>
<dbReference type="AlphaFoldDB" id="A0A934W737"/>
<dbReference type="PROSITE" id="PS01173">
    <property type="entry name" value="LIPASE_GDXG_HIS"/>
    <property type="match status" value="1"/>
</dbReference>
<dbReference type="PANTHER" id="PTHR48081">
    <property type="entry name" value="AB HYDROLASE SUPERFAMILY PROTEIN C4A8.06C"/>
    <property type="match status" value="1"/>
</dbReference>
<evidence type="ECO:0000256" key="1">
    <source>
        <dbReference type="ARBA" id="ARBA00010515"/>
    </source>
</evidence>
<dbReference type="Proteomes" id="UP000622890">
    <property type="component" value="Unassembled WGS sequence"/>
</dbReference>
<dbReference type="Pfam" id="PF07859">
    <property type="entry name" value="Abhydrolase_3"/>
    <property type="match status" value="1"/>
</dbReference>
<proteinExistence type="inferred from homology"/>
<dbReference type="PANTHER" id="PTHR48081:SF8">
    <property type="entry name" value="ALPHA_BETA HYDROLASE FOLD-3 DOMAIN-CONTAINING PROTEIN-RELATED"/>
    <property type="match status" value="1"/>
</dbReference>
<dbReference type="Gene3D" id="3.40.50.1820">
    <property type="entry name" value="alpha/beta hydrolase"/>
    <property type="match status" value="1"/>
</dbReference>
<sequence>MLDPQARALLDLIEQRGIPPTHTLSPADARRYYRERRAATQPEPPPIGEARELQAPGPHGPIPLRMLRPVGVSKDAVLPALVFFHGGGWVIGDLDTHDTLCRQLANGAGCAVLAVDYRMGPEHRFPAAAEDCIAALNWVVREATALGLDASRIAVGGDSAGGNLAAVVALAARDAGAPALAYQLLIYPATDMRAVAPSHARNGQGYLLTADTIAWFHDHYIDDRRHDLDWRASPLLHPDLKGLPPALVLTAGYDPLRDEGLQYAQRLSEAGNRVSYVCFERQIHGFILMGKVIDEANDAVGCCAAALMRAFDNAVNKA</sequence>
<reference evidence="4" key="1">
    <citation type="submission" date="2021-01" db="EMBL/GenBank/DDBJ databases">
        <title>Genome sequence of strain Noviherbaspirillum sp. DKR-6.</title>
        <authorList>
            <person name="Chaudhary D.K."/>
        </authorList>
    </citation>
    <scope>NUCLEOTIDE SEQUENCE</scope>
    <source>
        <strain evidence="4">DKR-6</strain>
    </source>
</reference>
<dbReference type="GO" id="GO:0016787">
    <property type="term" value="F:hydrolase activity"/>
    <property type="evidence" value="ECO:0007669"/>
    <property type="project" value="UniProtKB-KW"/>
</dbReference>
<dbReference type="FunFam" id="3.40.50.1820:FF:000089">
    <property type="entry name" value="Alpha/beta hydrolase"/>
    <property type="match status" value="1"/>
</dbReference>
<evidence type="ECO:0000256" key="2">
    <source>
        <dbReference type="ARBA" id="ARBA00022801"/>
    </source>
</evidence>
<comment type="caution">
    <text evidence="4">The sequence shown here is derived from an EMBL/GenBank/DDBJ whole genome shotgun (WGS) entry which is preliminary data.</text>
</comment>
<feature type="domain" description="Alpha/beta hydrolase fold-3" evidence="3">
    <location>
        <begin position="81"/>
        <end position="287"/>
    </location>
</feature>
<accession>A0A934W737</accession>
<dbReference type="InterPro" id="IPR002168">
    <property type="entry name" value="Lipase_GDXG_HIS_AS"/>
</dbReference>
<evidence type="ECO:0000313" key="5">
    <source>
        <dbReference type="Proteomes" id="UP000622890"/>
    </source>
</evidence>
<organism evidence="4 5">
    <name type="scientific">Noviherbaspirillum pedocola</name>
    <dbReference type="NCBI Taxonomy" id="2801341"/>
    <lineage>
        <taxon>Bacteria</taxon>
        <taxon>Pseudomonadati</taxon>
        <taxon>Pseudomonadota</taxon>
        <taxon>Betaproteobacteria</taxon>
        <taxon>Burkholderiales</taxon>
        <taxon>Oxalobacteraceae</taxon>
        <taxon>Noviherbaspirillum</taxon>
    </lineage>
</organism>
<evidence type="ECO:0000259" key="3">
    <source>
        <dbReference type="Pfam" id="PF07859"/>
    </source>
</evidence>
<dbReference type="InterPro" id="IPR029058">
    <property type="entry name" value="AB_hydrolase_fold"/>
</dbReference>
<dbReference type="SUPFAM" id="SSF53474">
    <property type="entry name" value="alpha/beta-Hydrolases"/>
    <property type="match status" value="1"/>
</dbReference>
<keyword evidence="5" id="KW-1185">Reference proteome</keyword>
<dbReference type="InterPro" id="IPR013094">
    <property type="entry name" value="AB_hydrolase_3"/>
</dbReference>
<evidence type="ECO:0000313" key="4">
    <source>
        <dbReference type="EMBL" id="MBK4736947.1"/>
    </source>
</evidence>
<protein>
    <submittedName>
        <fullName evidence="4">Alpha/beta hydrolase</fullName>
    </submittedName>
</protein>
<keyword evidence="2 4" id="KW-0378">Hydrolase</keyword>
<comment type="similarity">
    <text evidence="1">Belongs to the 'GDXG' lipolytic enzyme family.</text>
</comment>